<keyword evidence="11" id="KW-0066">ATP synthesis</keyword>
<dbReference type="PRINTS" id="PR00124">
    <property type="entry name" value="ATPASEC"/>
</dbReference>
<dbReference type="EMBL" id="CP024962">
    <property type="protein sequence ID" value="ATZ16673.1"/>
    <property type="molecule type" value="Genomic_DNA"/>
</dbReference>
<keyword evidence="7 11" id="KW-1133">Transmembrane helix</keyword>
<protein>
    <recommendedName>
        <fullName evidence="11">ATP synthase subunit c</fullName>
    </recommendedName>
    <alternativeName>
        <fullName evidence="11">ATP synthase F(0) sector subunit c</fullName>
    </alternativeName>
    <alternativeName>
        <fullName evidence="11">F-type ATPase subunit c</fullName>
        <shortName evidence="11">F-ATPase subunit c</shortName>
    </alternativeName>
    <alternativeName>
        <fullName evidence="11">Lipid-binding protein</fullName>
    </alternativeName>
</protein>
<dbReference type="GO" id="GO:0008289">
    <property type="term" value="F:lipid binding"/>
    <property type="evidence" value="ECO:0007669"/>
    <property type="project" value="UniProtKB-KW"/>
</dbReference>
<evidence type="ECO:0000313" key="12">
    <source>
        <dbReference type="EMBL" id="ATZ16673.1"/>
    </source>
</evidence>
<comment type="function">
    <text evidence="11">F(1)F(0) ATP synthase produces ATP from ADP in the presence of a proton or sodium gradient. F-type ATPases consist of two structural domains, F(1) containing the extramembraneous catalytic core and F(0) containing the membrane proton channel, linked together by a central stalk and a peripheral stalk. During catalysis, ATP synthesis in the catalytic domain of F(1) is coupled via a rotary mechanism of the central stalk subunits to proton translocation.</text>
</comment>
<feature type="transmembrane region" description="Helical" evidence="11">
    <location>
        <begin position="6"/>
        <end position="26"/>
    </location>
</feature>
<evidence type="ECO:0000256" key="8">
    <source>
        <dbReference type="ARBA" id="ARBA00023065"/>
    </source>
</evidence>
<keyword evidence="3 11" id="KW-0813">Transport</keyword>
<evidence type="ECO:0000256" key="1">
    <source>
        <dbReference type="ARBA" id="ARBA00004141"/>
    </source>
</evidence>
<keyword evidence="13" id="KW-1185">Reference proteome</keyword>
<dbReference type="InterPro" id="IPR020537">
    <property type="entry name" value="ATP_synth_F0_csu_DDCD_BS"/>
</dbReference>
<dbReference type="Gene3D" id="1.20.120.610">
    <property type="entry name" value="lithium bound rotor ring of v- atpase"/>
    <property type="match status" value="1"/>
</dbReference>
<sequence length="107" mass="10751">MLMTELINNVYANLFSAFATILPNFLADANDTSTGFGLKMIGAGLAAVGMIGAGLGQGIIGQGACMAIGRNPEVASKITSTMIIGAGIAESGAIYALVIAILIIFVA</sequence>
<name>A0A2K8NVL5_9MOLU</name>
<organism evidence="12 13">
    <name type="scientific">Entomoplasma freundtii</name>
    <dbReference type="NCBI Taxonomy" id="74700"/>
    <lineage>
        <taxon>Bacteria</taxon>
        <taxon>Bacillati</taxon>
        <taxon>Mycoplasmatota</taxon>
        <taxon>Mollicutes</taxon>
        <taxon>Entomoplasmatales</taxon>
        <taxon>Entomoplasmataceae</taxon>
        <taxon>Entomoplasma</taxon>
    </lineage>
</organism>
<dbReference type="InterPro" id="IPR002379">
    <property type="entry name" value="ATPase_proteolipid_c-like_dom"/>
</dbReference>
<dbReference type="InterPro" id="IPR000454">
    <property type="entry name" value="ATP_synth_F0_csu"/>
</dbReference>
<evidence type="ECO:0000256" key="10">
    <source>
        <dbReference type="ARBA" id="ARBA00023136"/>
    </source>
</evidence>
<keyword evidence="9 11" id="KW-0446">Lipid-binding</keyword>
<comment type="caution">
    <text evidence="11">Lacks conserved residue(s) required for the propagation of feature annotation.</text>
</comment>
<evidence type="ECO:0000256" key="7">
    <source>
        <dbReference type="ARBA" id="ARBA00022989"/>
    </source>
</evidence>
<keyword evidence="6 11" id="KW-0375">Hydrogen ion transport</keyword>
<evidence type="ECO:0000256" key="4">
    <source>
        <dbReference type="ARBA" id="ARBA00022547"/>
    </source>
</evidence>
<comment type="similarity">
    <text evidence="2 11">Belongs to the ATPase C chain family.</text>
</comment>
<dbReference type="InterPro" id="IPR035921">
    <property type="entry name" value="F/V-ATP_Csub_sf"/>
</dbReference>
<dbReference type="PROSITE" id="PS00605">
    <property type="entry name" value="ATPASE_C"/>
    <property type="match status" value="1"/>
</dbReference>
<evidence type="ECO:0000256" key="5">
    <source>
        <dbReference type="ARBA" id="ARBA00022692"/>
    </source>
</evidence>
<keyword evidence="8 11" id="KW-0406">Ion transport</keyword>
<evidence type="ECO:0000313" key="13">
    <source>
        <dbReference type="Proteomes" id="UP000232222"/>
    </source>
</evidence>
<dbReference type="GO" id="GO:0005886">
    <property type="term" value="C:plasma membrane"/>
    <property type="evidence" value="ECO:0007669"/>
    <property type="project" value="UniProtKB-SubCell"/>
</dbReference>
<dbReference type="SUPFAM" id="SSF81333">
    <property type="entry name" value="F1F0 ATP synthase subunit C"/>
    <property type="match status" value="1"/>
</dbReference>
<dbReference type="GO" id="GO:0045259">
    <property type="term" value="C:proton-transporting ATP synthase complex"/>
    <property type="evidence" value="ECO:0007669"/>
    <property type="project" value="UniProtKB-KW"/>
</dbReference>
<evidence type="ECO:0000256" key="2">
    <source>
        <dbReference type="ARBA" id="ARBA00006704"/>
    </source>
</evidence>
<dbReference type="Proteomes" id="UP000232222">
    <property type="component" value="Chromosome"/>
</dbReference>
<evidence type="ECO:0000256" key="9">
    <source>
        <dbReference type="ARBA" id="ARBA00023121"/>
    </source>
</evidence>
<reference evidence="12 13" key="1">
    <citation type="submission" date="2017-11" db="EMBL/GenBank/DDBJ databases">
        <title>Genome sequence of Entomoplasma freundtii BARC 318 (ATCC 51999).</title>
        <authorList>
            <person name="Lo W.-S."/>
            <person name="Gasparich G.E."/>
            <person name="Kuo C.-H."/>
        </authorList>
    </citation>
    <scope>NUCLEOTIDE SEQUENCE [LARGE SCALE GENOMIC DNA]</scope>
    <source>
        <strain evidence="12 13">BARC 318</strain>
    </source>
</reference>
<accession>A0A2K8NVL5</accession>
<evidence type="ECO:0000256" key="3">
    <source>
        <dbReference type="ARBA" id="ARBA00022448"/>
    </source>
</evidence>
<keyword evidence="4 11" id="KW-0138">CF(0)</keyword>
<dbReference type="Pfam" id="PF00137">
    <property type="entry name" value="ATP-synt_C"/>
    <property type="match status" value="1"/>
</dbReference>
<gene>
    <name evidence="11 12" type="primary">atpE</name>
    <name evidence="12" type="ORF">EFREU_v1c06530</name>
</gene>
<dbReference type="HAMAP" id="MF_01396">
    <property type="entry name" value="ATP_synth_c_bact"/>
    <property type="match status" value="1"/>
</dbReference>
<comment type="subcellular location">
    <subcellularLocation>
        <location evidence="11">Cell membrane</location>
        <topology evidence="11">Multi-pass membrane protein</topology>
    </subcellularLocation>
    <subcellularLocation>
        <location evidence="1">Membrane</location>
        <topology evidence="1">Multi-pass membrane protein</topology>
    </subcellularLocation>
</comment>
<dbReference type="RefSeq" id="WP_100609754.1">
    <property type="nucleotide sequence ID" value="NZ_CP024962.1"/>
</dbReference>
<keyword evidence="5 11" id="KW-0812">Transmembrane</keyword>
<evidence type="ECO:0000256" key="6">
    <source>
        <dbReference type="ARBA" id="ARBA00022781"/>
    </source>
</evidence>
<feature type="site" description="Reversibly protonated during proton transport" evidence="11">
    <location>
        <position position="90"/>
    </location>
</feature>
<feature type="transmembrane region" description="Helical" evidence="11">
    <location>
        <begin position="38"/>
        <end position="60"/>
    </location>
</feature>
<keyword evidence="10 11" id="KW-0472">Membrane</keyword>
<feature type="transmembrane region" description="Helical" evidence="11">
    <location>
        <begin position="80"/>
        <end position="106"/>
    </location>
</feature>
<dbReference type="KEGG" id="efr:EFREU_v1c06530"/>
<dbReference type="GO" id="GO:0046933">
    <property type="term" value="F:proton-transporting ATP synthase activity, rotational mechanism"/>
    <property type="evidence" value="ECO:0007669"/>
    <property type="project" value="UniProtKB-UniRule"/>
</dbReference>
<proteinExistence type="inferred from homology"/>
<keyword evidence="11" id="KW-1003">Cell membrane</keyword>
<dbReference type="OrthoDB" id="9810379at2"/>
<dbReference type="GO" id="GO:0033177">
    <property type="term" value="C:proton-transporting two-sector ATPase complex, proton-transporting domain"/>
    <property type="evidence" value="ECO:0007669"/>
    <property type="project" value="InterPro"/>
</dbReference>
<evidence type="ECO:0000256" key="11">
    <source>
        <dbReference type="HAMAP-Rule" id="MF_01396"/>
    </source>
</evidence>
<dbReference type="AlphaFoldDB" id="A0A2K8NVL5"/>
<comment type="function">
    <text evidence="11">Key component of the F(0) channel; it plays a direct role in translocation across the membrane. A homomeric c-ring of between 10-14 subunits forms the central stalk rotor element with the F(1) delta and epsilon subunits.</text>
</comment>